<keyword evidence="2 5" id="KW-0812">Transmembrane</keyword>
<feature type="transmembrane region" description="Helical" evidence="5">
    <location>
        <begin position="268"/>
        <end position="286"/>
    </location>
</feature>
<keyword evidence="9" id="KW-1185">Reference proteome</keyword>
<dbReference type="Gene3D" id="1.10.3730.20">
    <property type="match status" value="1"/>
</dbReference>
<dbReference type="SUPFAM" id="SSF103481">
    <property type="entry name" value="Multidrug resistance efflux transporter EmrE"/>
    <property type="match status" value="2"/>
</dbReference>
<feature type="transmembrane region" description="Helical" evidence="5">
    <location>
        <begin position="214"/>
        <end position="234"/>
    </location>
</feature>
<evidence type="ECO:0000256" key="2">
    <source>
        <dbReference type="ARBA" id="ARBA00022692"/>
    </source>
</evidence>
<evidence type="ECO:0000256" key="5">
    <source>
        <dbReference type="SAM" id="Phobius"/>
    </source>
</evidence>
<dbReference type="GO" id="GO:0016020">
    <property type="term" value="C:membrane"/>
    <property type="evidence" value="ECO:0007669"/>
    <property type="project" value="UniProtKB-SubCell"/>
</dbReference>
<dbReference type="EMBL" id="FOIC01000002">
    <property type="protein sequence ID" value="SES82839.1"/>
    <property type="molecule type" value="Genomic_DNA"/>
</dbReference>
<feature type="transmembrane region" description="Helical" evidence="5">
    <location>
        <begin position="122"/>
        <end position="139"/>
    </location>
</feature>
<evidence type="ECO:0000256" key="3">
    <source>
        <dbReference type="ARBA" id="ARBA00022989"/>
    </source>
</evidence>
<name>A0A1H9ZNR8_9EURY</name>
<dbReference type="STRING" id="392421.SAMN04488694_10238"/>
<dbReference type="EMBL" id="FMZP01000001">
    <property type="protein sequence ID" value="SDC08623.1"/>
    <property type="molecule type" value="Genomic_DNA"/>
</dbReference>
<dbReference type="OrthoDB" id="17861at2157"/>
<feature type="transmembrane region" description="Helical" evidence="5">
    <location>
        <begin position="34"/>
        <end position="54"/>
    </location>
</feature>
<keyword evidence="4 5" id="KW-0472">Membrane</keyword>
<evidence type="ECO:0000313" key="7">
    <source>
        <dbReference type="EMBL" id="SDC08623.1"/>
    </source>
</evidence>
<feature type="transmembrane region" description="Helical" evidence="5">
    <location>
        <begin position="7"/>
        <end position="28"/>
    </location>
</feature>
<dbReference type="InterPro" id="IPR050638">
    <property type="entry name" value="AA-Vitamin_Transporters"/>
</dbReference>
<evidence type="ECO:0000256" key="4">
    <source>
        <dbReference type="ARBA" id="ARBA00023136"/>
    </source>
</evidence>
<dbReference type="Pfam" id="PF00892">
    <property type="entry name" value="EamA"/>
    <property type="match status" value="2"/>
</dbReference>
<dbReference type="PANTHER" id="PTHR32322">
    <property type="entry name" value="INNER MEMBRANE TRANSPORTER"/>
    <property type="match status" value="1"/>
</dbReference>
<feature type="domain" description="EamA" evidence="6">
    <location>
        <begin position="9"/>
        <end position="138"/>
    </location>
</feature>
<reference evidence="9 10" key="1">
    <citation type="submission" date="2016-10" db="EMBL/GenBank/DDBJ databases">
        <authorList>
            <person name="Varghese N."/>
            <person name="Submissions S."/>
        </authorList>
    </citation>
    <scope>NUCLEOTIDE SEQUENCE [LARGE SCALE GENOMIC DNA]</scope>
    <source>
        <strain evidence="7 10">CDM_1</strain>
        <strain evidence="9">CDM_6</strain>
    </source>
</reference>
<dbReference type="InterPro" id="IPR037185">
    <property type="entry name" value="EmrE-like"/>
</dbReference>
<protein>
    <submittedName>
        <fullName evidence="8">Threonine/homoserine efflux transporter RhtA</fullName>
    </submittedName>
</protein>
<dbReference type="InterPro" id="IPR000620">
    <property type="entry name" value="EamA_dom"/>
</dbReference>
<feature type="transmembrane region" description="Helical" evidence="5">
    <location>
        <begin position="93"/>
        <end position="115"/>
    </location>
</feature>
<evidence type="ECO:0000256" key="1">
    <source>
        <dbReference type="ARBA" id="ARBA00004141"/>
    </source>
</evidence>
<dbReference type="Proteomes" id="UP000324021">
    <property type="component" value="Unassembled WGS sequence"/>
</dbReference>
<gene>
    <name evidence="8" type="ORF">SAMN04488694_10238</name>
    <name evidence="7" type="ORF">SAMN05192552_1001335</name>
</gene>
<evidence type="ECO:0000313" key="8">
    <source>
        <dbReference type="EMBL" id="SES82839.1"/>
    </source>
</evidence>
<dbReference type="AlphaFoldDB" id="A0A1H9ZNR8"/>
<evidence type="ECO:0000259" key="6">
    <source>
        <dbReference type="Pfam" id="PF00892"/>
    </source>
</evidence>
<feature type="transmembrane region" description="Helical" evidence="5">
    <location>
        <begin position="241"/>
        <end position="262"/>
    </location>
</feature>
<keyword evidence="3 5" id="KW-1133">Transmembrane helix</keyword>
<evidence type="ECO:0000313" key="10">
    <source>
        <dbReference type="Proteomes" id="UP000324021"/>
    </source>
</evidence>
<evidence type="ECO:0000313" key="9">
    <source>
        <dbReference type="Proteomes" id="UP000199320"/>
    </source>
</evidence>
<feature type="transmembrane region" description="Helical" evidence="5">
    <location>
        <begin position="66"/>
        <end position="87"/>
    </location>
</feature>
<dbReference type="PANTHER" id="PTHR32322:SF2">
    <property type="entry name" value="EAMA DOMAIN-CONTAINING PROTEIN"/>
    <property type="match status" value="1"/>
</dbReference>
<dbReference type="RefSeq" id="WP_092929552.1">
    <property type="nucleotide sequence ID" value="NZ_FMZP01000001.1"/>
</dbReference>
<feature type="transmembrane region" description="Helical" evidence="5">
    <location>
        <begin position="182"/>
        <end position="202"/>
    </location>
</feature>
<sequence length="304" mass="30916">MARSLDVPLFVFLAVLWGLSFPAISIGLEHLPPLLFAAVRYDIAAILLLAYAGARVDGWVPTRRNDLAAVTGGGIFLIGGNGLLFLAQQTVPSGVAAIIQGLVPIITALWAVVLLGERLSPLGAVGAAIGFFGVALVVQPDPSNLLAGDTLGRLLVVGQVCSIALGGVLIQRAGPTIERGALVGWSMGIGSIVLHAASLAAGEVPSPSLVVPTAVGALVYLGVFATAIAFLIYFRILEEHGAFEAALVGYVVPIVATVAGVVFLEESISTVTVAGFGLVVVGFALLKRRAIANAIGISTGVGSP</sequence>
<feature type="transmembrane region" description="Helical" evidence="5">
    <location>
        <begin position="151"/>
        <end position="170"/>
    </location>
</feature>
<reference evidence="8" key="2">
    <citation type="submission" date="2016-10" db="EMBL/GenBank/DDBJ databases">
        <authorList>
            <person name="de Groot N.N."/>
        </authorList>
    </citation>
    <scope>NUCLEOTIDE SEQUENCE [LARGE SCALE GENOMIC DNA]</scope>
    <source>
        <strain evidence="8">CDM_6</strain>
    </source>
</reference>
<proteinExistence type="predicted"/>
<dbReference type="Proteomes" id="UP000199320">
    <property type="component" value="Unassembled WGS sequence"/>
</dbReference>
<comment type="subcellular location">
    <subcellularLocation>
        <location evidence="1">Membrane</location>
        <topology evidence="1">Multi-pass membrane protein</topology>
    </subcellularLocation>
</comment>
<accession>A0A1H9ZNR8</accession>
<organism evidence="8 9">
    <name type="scientific">Natrinema hispanicum</name>
    <dbReference type="NCBI Taxonomy" id="392421"/>
    <lineage>
        <taxon>Archaea</taxon>
        <taxon>Methanobacteriati</taxon>
        <taxon>Methanobacteriota</taxon>
        <taxon>Stenosarchaea group</taxon>
        <taxon>Halobacteria</taxon>
        <taxon>Halobacteriales</taxon>
        <taxon>Natrialbaceae</taxon>
        <taxon>Natrinema</taxon>
    </lineage>
</organism>
<feature type="domain" description="EamA" evidence="6">
    <location>
        <begin position="151"/>
        <end position="286"/>
    </location>
</feature>